<evidence type="ECO:0000256" key="8">
    <source>
        <dbReference type="ARBA" id="ARBA00022490"/>
    </source>
</evidence>
<dbReference type="NCBIfam" id="NF002636">
    <property type="entry name" value="PRK02304.1-5"/>
    <property type="match status" value="1"/>
</dbReference>
<accession>A0A147K0W3</accession>
<comment type="similarity">
    <text evidence="5 12">Belongs to the purine/pyrimidine phosphoribosyltransferase family.</text>
</comment>
<dbReference type="EC" id="2.4.2.7" evidence="7 12"/>
<dbReference type="AlphaFoldDB" id="A0A147K0W3"/>
<dbReference type="Proteomes" id="UP000074294">
    <property type="component" value="Unassembled WGS sequence"/>
</dbReference>
<dbReference type="CDD" id="cd06223">
    <property type="entry name" value="PRTases_typeI"/>
    <property type="match status" value="1"/>
</dbReference>
<evidence type="ECO:0000313" key="15">
    <source>
        <dbReference type="Proteomes" id="UP000074294"/>
    </source>
</evidence>
<dbReference type="GO" id="GO:0006168">
    <property type="term" value="P:adenine salvage"/>
    <property type="evidence" value="ECO:0007669"/>
    <property type="project" value="InterPro"/>
</dbReference>
<dbReference type="FunFam" id="3.40.50.2020:FF:000004">
    <property type="entry name" value="Adenine phosphoribosyltransferase"/>
    <property type="match status" value="1"/>
</dbReference>
<dbReference type="GO" id="GO:0002055">
    <property type="term" value="F:adenine binding"/>
    <property type="evidence" value="ECO:0007669"/>
    <property type="project" value="TreeGrafter"/>
</dbReference>
<evidence type="ECO:0000256" key="5">
    <source>
        <dbReference type="ARBA" id="ARBA00008391"/>
    </source>
</evidence>
<evidence type="ECO:0000259" key="13">
    <source>
        <dbReference type="Pfam" id="PF00156"/>
    </source>
</evidence>
<dbReference type="UniPathway" id="UPA00588">
    <property type="reaction ID" value="UER00646"/>
</dbReference>
<dbReference type="InterPro" id="IPR029057">
    <property type="entry name" value="PRTase-like"/>
</dbReference>
<protein>
    <recommendedName>
        <fullName evidence="7 12">Adenine phosphoribosyltransferase</fullName>
        <shortName evidence="12">APRT</shortName>
        <ecNumber evidence="7 12">2.4.2.7</ecNumber>
    </recommendedName>
</protein>
<organism evidence="14 15">
    <name type="scientific">Hadarchaeum yellowstonense</name>
    <dbReference type="NCBI Taxonomy" id="1776334"/>
    <lineage>
        <taxon>Archaea</taxon>
        <taxon>Methanobacteriati</taxon>
        <taxon>Candidatus Hadarchaeota</taxon>
        <taxon>Candidatus Hadarchaeia</taxon>
        <taxon>Candidatus Hadarchaeales</taxon>
        <taxon>Candidatus Hadarchaeaceae</taxon>
        <taxon>Candidatus Hadarchaeum</taxon>
    </lineage>
</organism>
<keyword evidence="8 12" id="KW-0963">Cytoplasm</keyword>
<dbReference type="SUPFAM" id="SSF53271">
    <property type="entry name" value="PRTase-like"/>
    <property type="match status" value="1"/>
</dbReference>
<evidence type="ECO:0000256" key="1">
    <source>
        <dbReference type="ARBA" id="ARBA00000868"/>
    </source>
</evidence>
<dbReference type="STRING" id="1776334.APZ16_02995"/>
<keyword evidence="9 12" id="KW-0328">Glycosyltransferase</keyword>
<dbReference type="NCBIfam" id="NF002634">
    <property type="entry name" value="PRK02304.1-3"/>
    <property type="match status" value="1"/>
</dbReference>
<reference evidence="14 15" key="1">
    <citation type="journal article" date="2016" name="Nat. Microbiol.">
        <title>Genomic inference of the metabolism of cosmopolitan subsurface Archaea, Hadesarchaea.</title>
        <authorList>
            <person name="Baker B.J."/>
            <person name="Saw J.H."/>
            <person name="Lind A.E."/>
            <person name="Lazar C.S."/>
            <person name="Hinrichs K.-U."/>
            <person name="Teske A.P."/>
            <person name="Ettema T.J."/>
        </authorList>
    </citation>
    <scope>NUCLEOTIDE SEQUENCE [LARGE SCALE GENOMIC DNA]</scope>
</reference>
<dbReference type="EMBL" id="LQMQ01000007">
    <property type="protein sequence ID" value="KUO42442.1"/>
    <property type="molecule type" value="Genomic_DNA"/>
</dbReference>
<dbReference type="PANTHER" id="PTHR32315:SF3">
    <property type="entry name" value="ADENINE PHOSPHORIBOSYLTRANSFERASE"/>
    <property type="match status" value="1"/>
</dbReference>
<keyword evidence="10 12" id="KW-0808">Transferase</keyword>
<comment type="caution">
    <text evidence="14">The sequence shown here is derived from an EMBL/GenBank/DDBJ whole genome shotgun (WGS) entry which is preliminary data.</text>
</comment>
<dbReference type="GO" id="GO:0005737">
    <property type="term" value="C:cytoplasm"/>
    <property type="evidence" value="ECO:0007669"/>
    <property type="project" value="UniProtKB-SubCell"/>
</dbReference>
<comment type="function">
    <text evidence="2 12">Catalyzes a salvage reaction resulting in the formation of AMP, that is energically less costly than de novo synthesis.</text>
</comment>
<comment type="catalytic activity">
    <reaction evidence="1 12">
        <text>AMP + diphosphate = 5-phospho-alpha-D-ribose 1-diphosphate + adenine</text>
        <dbReference type="Rhea" id="RHEA:16609"/>
        <dbReference type="ChEBI" id="CHEBI:16708"/>
        <dbReference type="ChEBI" id="CHEBI:33019"/>
        <dbReference type="ChEBI" id="CHEBI:58017"/>
        <dbReference type="ChEBI" id="CHEBI:456215"/>
        <dbReference type="EC" id="2.4.2.7"/>
    </reaction>
</comment>
<dbReference type="InterPro" id="IPR005764">
    <property type="entry name" value="Ade_phspho_trans"/>
</dbReference>
<comment type="subcellular location">
    <subcellularLocation>
        <location evidence="3 12">Cytoplasm</location>
    </subcellularLocation>
</comment>
<dbReference type="GO" id="GO:0016208">
    <property type="term" value="F:AMP binding"/>
    <property type="evidence" value="ECO:0007669"/>
    <property type="project" value="TreeGrafter"/>
</dbReference>
<dbReference type="GO" id="GO:0006166">
    <property type="term" value="P:purine ribonucleoside salvage"/>
    <property type="evidence" value="ECO:0007669"/>
    <property type="project" value="UniProtKB-UniRule"/>
</dbReference>
<comment type="subunit">
    <text evidence="6 12">Homodimer.</text>
</comment>
<evidence type="ECO:0000256" key="10">
    <source>
        <dbReference type="ARBA" id="ARBA00022679"/>
    </source>
</evidence>
<gene>
    <name evidence="12" type="primary">apt</name>
    <name evidence="14" type="ORF">APZ16_02995</name>
</gene>
<evidence type="ECO:0000313" key="14">
    <source>
        <dbReference type="EMBL" id="KUO42442.1"/>
    </source>
</evidence>
<dbReference type="Gene3D" id="3.40.50.2020">
    <property type="match status" value="1"/>
</dbReference>
<dbReference type="InterPro" id="IPR000836">
    <property type="entry name" value="PRTase_dom"/>
</dbReference>
<proteinExistence type="inferred from homology"/>
<dbReference type="PANTHER" id="PTHR32315">
    <property type="entry name" value="ADENINE PHOSPHORIBOSYLTRANSFERASE"/>
    <property type="match status" value="1"/>
</dbReference>
<dbReference type="GO" id="GO:0003999">
    <property type="term" value="F:adenine phosphoribosyltransferase activity"/>
    <property type="evidence" value="ECO:0007669"/>
    <property type="project" value="UniProtKB-UniRule"/>
</dbReference>
<dbReference type="GO" id="GO:0044209">
    <property type="term" value="P:AMP salvage"/>
    <property type="evidence" value="ECO:0007669"/>
    <property type="project" value="UniProtKB-UniRule"/>
</dbReference>
<dbReference type="Pfam" id="PF00156">
    <property type="entry name" value="Pribosyltran"/>
    <property type="match status" value="1"/>
</dbReference>
<feature type="domain" description="Phosphoribosyltransferase" evidence="13">
    <location>
        <begin position="25"/>
        <end position="147"/>
    </location>
</feature>
<dbReference type="InterPro" id="IPR050054">
    <property type="entry name" value="UPRTase/APRTase"/>
</dbReference>
<evidence type="ECO:0000256" key="11">
    <source>
        <dbReference type="ARBA" id="ARBA00022726"/>
    </source>
</evidence>
<evidence type="ECO:0000256" key="7">
    <source>
        <dbReference type="ARBA" id="ARBA00011893"/>
    </source>
</evidence>
<name>A0A147K0W3_HADYE</name>
<evidence type="ECO:0000256" key="4">
    <source>
        <dbReference type="ARBA" id="ARBA00004659"/>
    </source>
</evidence>
<dbReference type="NCBIfam" id="TIGR01090">
    <property type="entry name" value="apt"/>
    <property type="match status" value="1"/>
</dbReference>
<sequence length="174" mass="19459">MDLKSKIRRIPEFKGVVFWDITPLLKDKIAFRESIRLMAEHFRNKKIDVVVSNEARGFIIAAPLAYELGTGFVPIRKKGKLPAACMDYTYQKEYETDTIEIHEDAIEPGQNVLLVDDLLATGGTMKANIALVEKLGGKVVGIGFLIELGYLKGRETIGNNYEIFSLIKIDTPQG</sequence>
<evidence type="ECO:0000256" key="12">
    <source>
        <dbReference type="HAMAP-Rule" id="MF_00004"/>
    </source>
</evidence>
<keyword evidence="11 12" id="KW-0660">Purine salvage</keyword>
<evidence type="ECO:0000256" key="2">
    <source>
        <dbReference type="ARBA" id="ARBA00003968"/>
    </source>
</evidence>
<comment type="pathway">
    <text evidence="4 12">Purine metabolism; AMP biosynthesis via salvage pathway; AMP from adenine: step 1/1.</text>
</comment>
<evidence type="ECO:0000256" key="3">
    <source>
        <dbReference type="ARBA" id="ARBA00004496"/>
    </source>
</evidence>
<evidence type="ECO:0000256" key="6">
    <source>
        <dbReference type="ARBA" id="ARBA00011738"/>
    </source>
</evidence>
<dbReference type="HAMAP" id="MF_00004">
    <property type="entry name" value="Aden_phosphoribosyltr"/>
    <property type="match status" value="1"/>
</dbReference>
<evidence type="ECO:0000256" key="9">
    <source>
        <dbReference type="ARBA" id="ARBA00022676"/>
    </source>
</evidence>